<feature type="region of interest" description="Disordered" evidence="2">
    <location>
        <begin position="773"/>
        <end position="811"/>
    </location>
</feature>
<dbReference type="InterPro" id="IPR029060">
    <property type="entry name" value="PIN-like_dom_sf"/>
</dbReference>
<evidence type="ECO:0000313" key="3">
    <source>
        <dbReference type="EMBL" id="KAK6176366.1"/>
    </source>
</evidence>
<comment type="caution">
    <text evidence="3">The sequence shown here is derived from an EMBL/GenBank/DDBJ whole genome shotgun (WGS) entry which is preliminary data.</text>
</comment>
<dbReference type="CDD" id="cd18672">
    <property type="entry name" value="PIN_FAM120B-like"/>
    <property type="match status" value="1"/>
</dbReference>
<accession>A0AAN8PQW2</accession>
<evidence type="ECO:0000256" key="2">
    <source>
        <dbReference type="SAM" id="MobiDB-lite"/>
    </source>
</evidence>
<evidence type="ECO:0008006" key="5">
    <source>
        <dbReference type="Google" id="ProtNLM"/>
    </source>
</evidence>
<organism evidence="3 4">
    <name type="scientific">Patella caerulea</name>
    <name type="common">Rayed Mediterranean limpet</name>
    <dbReference type="NCBI Taxonomy" id="87958"/>
    <lineage>
        <taxon>Eukaryota</taxon>
        <taxon>Metazoa</taxon>
        <taxon>Spiralia</taxon>
        <taxon>Lophotrochozoa</taxon>
        <taxon>Mollusca</taxon>
        <taxon>Gastropoda</taxon>
        <taxon>Patellogastropoda</taxon>
        <taxon>Patelloidea</taxon>
        <taxon>Patellidae</taxon>
        <taxon>Patella</taxon>
    </lineage>
</organism>
<dbReference type="PANTHER" id="PTHR15976:SF16">
    <property type="entry name" value="ASTEROID DOMAIN-CONTAINING PROTEIN"/>
    <property type="match status" value="1"/>
</dbReference>
<dbReference type="EMBL" id="JAZGQO010000010">
    <property type="protein sequence ID" value="KAK6176366.1"/>
    <property type="molecule type" value="Genomic_DNA"/>
</dbReference>
<name>A0AAN8PQW2_PATCE</name>
<protein>
    <recommendedName>
        <fullName evidence="5">Constitutive coactivator of PPAR-gamma-like protein 1 homolog</fullName>
    </recommendedName>
</protein>
<dbReference type="InterPro" id="IPR026784">
    <property type="entry name" value="Coact_PPARg"/>
</dbReference>
<feature type="compositionally biased region" description="Basic residues" evidence="2">
    <location>
        <begin position="919"/>
        <end position="930"/>
    </location>
</feature>
<dbReference type="GO" id="GO:0005634">
    <property type="term" value="C:nucleus"/>
    <property type="evidence" value="ECO:0007669"/>
    <property type="project" value="TreeGrafter"/>
</dbReference>
<feature type="compositionally biased region" description="Basic and acidic residues" evidence="2">
    <location>
        <begin position="981"/>
        <end position="990"/>
    </location>
</feature>
<dbReference type="AlphaFoldDB" id="A0AAN8PQW2"/>
<comment type="similarity">
    <text evidence="1">Belongs to the constitutive coactivator of PPAR-gamma family.</text>
</comment>
<dbReference type="PANTHER" id="PTHR15976">
    <property type="entry name" value="CONSTITUTIVE COACTIVATOR OF PEROXISOME PROLIFERATOR-ACTIVATED RECEPTOR GAMMA"/>
    <property type="match status" value="1"/>
</dbReference>
<evidence type="ECO:0000256" key="1">
    <source>
        <dbReference type="ARBA" id="ARBA00009495"/>
    </source>
</evidence>
<dbReference type="Proteomes" id="UP001347796">
    <property type="component" value="Unassembled WGS sequence"/>
</dbReference>
<dbReference type="SUPFAM" id="SSF88723">
    <property type="entry name" value="PIN domain-like"/>
    <property type="match status" value="1"/>
</dbReference>
<sequence length="1001" mass="111552">MGIKSLQDYLESQCSSACVSVDLLKIARGFVPKRRGRHGGSSRFCLVVDAESCLDRLYGGYYSDWVCGGQWNRMTSFLTNLVQACHNANMELIVFFNGGLETERLSDWFADQINQKKKVHSILRHLHNKGTPPPKVWWMPPVFLKGSLRMALRHLNVTVACSMDDHFQEVIGFCREHNLQGIIAQEPVYAIFDPPRYFSSNNLKLTYKGSLETKEYIMDEIAKCLDLNPNRFCVFAALLGNHVLPEEDMYDFFREQLNNCRGSDGKPLKISPENVILAVVTFVRQLPATDDLDIIGDLVFKNAKGNKNDLILKFKQSVQYYLNGTHEGFLKYKPRPSVSTDGQLGGYPRPDVQQKPQDVGGYINTLNPNAPDILSNNTSKNILNGLDDGLESRLAGLSLTDNRNSHPGAGDASVPLMSTYNNISKSKKPTGPKLPTVTPEIIRIASERHQKGLMCSWIYQLLSQGELKLPVVLEDDTNRELPSYIDLYRPIRQTVYSVLFNLNKTKIIHETSDKDKGDGKCFDIPVKEWVIRRGTTRPSFELVIAKPVDWKTPSIERMWLGQNADDKNRRLRAFLTCMQSDSPLMFNTNYVPQPLLVMCCVLRYIVQFGRVLQRQELDAFLAMAVSPLLVDVQTMQDLKLPAIHPRGIQLASLFMSGVETAIFANDVCGAPIPWSMSCPWLFFDGKLFHFKLLKANNNTPLIDMCDGQVDQVLRVERMRQAILENIRAEFAKPLLPASMYNPYSQAPYQGYPPFPQGGPINYRPAGAPRMPYGRGGYPHPLIGGQPGYSPSSPPQRSPGRGRGLLGRSPVDARGGQLEIAGVVVGSWGANVSGQRRGGRSGGPSPQIMSVGGPRRGYLPNRPIRGRPSMYAARGYRPQYYEYYENQRGYDFYEGPPAPRGYPRMTRPVRRPAIKYRARAAKGKPAKHTTKGRGVTVDVSNDENGAADDEGAAAEDIVGITEDTIGVFSDADEATGAINKFSSEDTFDKPGEAAGAQFNDLA</sequence>
<keyword evidence="4" id="KW-1185">Reference proteome</keyword>
<feature type="region of interest" description="Disordered" evidence="2">
    <location>
        <begin position="980"/>
        <end position="1001"/>
    </location>
</feature>
<dbReference type="Gene3D" id="3.40.50.1010">
    <property type="entry name" value="5'-nuclease"/>
    <property type="match status" value="1"/>
</dbReference>
<feature type="region of interest" description="Disordered" evidence="2">
    <location>
        <begin position="919"/>
        <end position="946"/>
    </location>
</feature>
<gene>
    <name evidence="3" type="ORF">SNE40_014666</name>
</gene>
<evidence type="ECO:0000313" key="4">
    <source>
        <dbReference type="Proteomes" id="UP001347796"/>
    </source>
</evidence>
<dbReference type="FunFam" id="3.40.50.1010:FF:000009">
    <property type="entry name" value="Constitutive coactivator of PPAR-gamma-like protein 1"/>
    <property type="match status" value="1"/>
</dbReference>
<reference evidence="3 4" key="1">
    <citation type="submission" date="2024-01" db="EMBL/GenBank/DDBJ databases">
        <title>The genome of the rayed Mediterranean limpet Patella caerulea (Linnaeus, 1758).</title>
        <authorList>
            <person name="Anh-Thu Weber A."/>
            <person name="Halstead-Nussloch G."/>
        </authorList>
    </citation>
    <scope>NUCLEOTIDE SEQUENCE [LARGE SCALE GENOMIC DNA]</scope>
    <source>
        <strain evidence="3">AATW-2023a</strain>
        <tissue evidence="3">Whole specimen</tissue>
    </source>
</reference>
<feature type="region of interest" description="Disordered" evidence="2">
    <location>
        <begin position="833"/>
        <end position="863"/>
    </location>
</feature>
<proteinExistence type="inferred from homology"/>